<accession>W8UC60</accession>
<evidence type="ECO:0000256" key="1">
    <source>
        <dbReference type="ARBA" id="ARBA00004141"/>
    </source>
</evidence>
<dbReference type="GO" id="GO:0005886">
    <property type="term" value="C:plasma membrane"/>
    <property type="evidence" value="ECO:0007669"/>
    <property type="project" value="TreeGrafter"/>
</dbReference>
<keyword evidence="4 7" id="KW-1133">Transmembrane helix</keyword>
<dbReference type="InterPro" id="IPR030191">
    <property type="entry name" value="CodB"/>
</dbReference>
<comment type="subcellular location">
    <subcellularLocation>
        <location evidence="1">Membrane</location>
        <topology evidence="1">Multi-pass membrane protein</topology>
    </subcellularLocation>
</comment>
<dbReference type="KEGG" id="kps:KPNJ2_00734"/>
<keyword evidence="5 7" id="KW-0472">Membrane</keyword>
<feature type="transmembrane region" description="Helical" evidence="7">
    <location>
        <begin position="111"/>
        <end position="134"/>
    </location>
</feature>
<feature type="transmembrane region" description="Helical" evidence="7">
    <location>
        <begin position="425"/>
        <end position="450"/>
    </location>
</feature>
<dbReference type="InterPro" id="IPR001248">
    <property type="entry name" value="Pur-cyt_permease"/>
</dbReference>
<dbReference type="AlphaFoldDB" id="W8UC60"/>
<comment type="similarity">
    <text evidence="2">Belongs to the purine-cytosine permease (2.A.39) family.</text>
</comment>
<dbReference type="PATRIC" id="fig|1420013.3.peg.696"/>
<feature type="transmembrane region" description="Helical" evidence="7">
    <location>
        <begin position="313"/>
        <end position="333"/>
    </location>
</feature>
<organism evidence="8 9">
    <name type="scientific">Klebsiella pneumoniae 30684/NJST258_2</name>
    <dbReference type="NCBI Taxonomy" id="1420013"/>
    <lineage>
        <taxon>Bacteria</taxon>
        <taxon>Pseudomonadati</taxon>
        <taxon>Pseudomonadota</taxon>
        <taxon>Gammaproteobacteria</taxon>
        <taxon>Enterobacterales</taxon>
        <taxon>Enterobacteriaceae</taxon>
        <taxon>Klebsiella/Raoultella group</taxon>
        <taxon>Klebsiella</taxon>
        <taxon>Klebsiella pneumoniae complex</taxon>
    </lineage>
</organism>
<feature type="region of interest" description="Disordered" evidence="6">
    <location>
        <begin position="1"/>
        <end position="21"/>
    </location>
</feature>
<gene>
    <name evidence="8" type="ORF">KPNJ2_00734</name>
</gene>
<feature type="transmembrane region" description="Helical" evidence="7">
    <location>
        <begin position="140"/>
        <end position="166"/>
    </location>
</feature>
<dbReference type="Gene3D" id="1.10.4160.10">
    <property type="entry name" value="Hydantoin permease"/>
    <property type="match status" value="1"/>
</dbReference>
<feature type="transmembrane region" description="Helical" evidence="7">
    <location>
        <begin position="178"/>
        <end position="197"/>
    </location>
</feature>
<evidence type="ECO:0000313" key="9">
    <source>
        <dbReference type="Proteomes" id="UP000019586"/>
    </source>
</evidence>
<feature type="transmembrane region" description="Helical" evidence="7">
    <location>
        <begin position="75"/>
        <end position="99"/>
    </location>
</feature>
<dbReference type="PANTHER" id="PTHR30569:SF0">
    <property type="entry name" value="CYTOSINE PERMEASE"/>
    <property type="match status" value="1"/>
</dbReference>
<evidence type="ECO:0000256" key="3">
    <source>
        <dbReference type="ARBA" id="ARBA00022692"/>
    </source>
</evidence>
<reference evidence="8 9" key="1">
    <citation type="journal article" date="2014" name="Proc. Natl. Acad. Sci. U.S.A.">
        <title>Molecular dissection of the evolution of carbapenem-resistant multilocus sequence type 258 Klebsiella pneumoniae.</title>
        <authorList>
            <person name="Deleo F.R."/>
            <person name="Chen L."/>
            <person name="Porcella S.F."/>
            <person name="Martens C.A."/>
            <person name="Kobayashi S.D."/>
            <person name="Porter A.R."/>
            <person name="Chavda K.D."/>
            <person name="Jacobs M.R."/>
            <person name="Mathema B."/>
            <person name="Olsen R.J."/>
            <person name="Bonomo R.A."/>
            <person name="Musser J.M."/>
            <person name="Kreiswirth B.N."/>
        </authorList>
    </citation>
    <scope>NUCLEOTIDE SEQUENCE [LARGE SCALE GENOMIC DNA]</scope>
    <source>
        <strain evidence="8">30684/NJST258_2</strain>
    </source>
</reference>
<dbReference type="HOGENOM" id="CLU_008084_2_1_6"/>
<evidence type="ECO:0000256" key="4">
    <source>
        <dbReference type="ARBA" id="ARBA00022989"/>
    </source>
</evidence>
<dbReference type="EMBL" id="CP006918">
    <property type="protein sequence ID" value="AHM77514.1"/>
    <property type="molecule type" value="Genomic_DNA"/>
</dbReference>
<proteinExistence type="inferred from homology"/>
<dbReference type="Proteomes" id="UP000019586">
    <property type="component" value="Chromosome"/>
</dbReference>
<evidence type="ECO:0000313" key="8">
    <source>
        <dbReference type="EMBL" id="AHM77514.1"/>
    </source>
</evidence>
<feature type="transmembrane region" description="Helical" evidence="7">
    <location>
        <begin position="44"/>
        <end position="69"/>
    </location>
</feature>
<feature type="transmembrane region" description="Helical" evidence="7">
    <location>
        <begin position="217"/>
        <end position="237"/>
    </location>
</feature>
<feature type="transmembrane region" description="Helical" evidence="7">
    <location>
        <begin position="354"/>
        <end position="372"/>
    </location>
</feature>
<feature type="transmembrane region" description="Helical" evidence="7">
    <location>
        <begin position="456"/>
        <end position="475"/>
    </location>
</feature>
<evidence type="ECO:0000256" key="2">
    <source>
        <dbReference type="ARBA" id="ARBA00008974"/>
    </source>
</evidence>
<protein>
    <submittedName>
        <fullName evidence="8">Cytosine permease</fullName>
    </submittedName>
</protein>
<evidence type="ECO:0000256" key="7">
    <source>
        <dbReference type="SAM" id="Phobius"/>
    </source>
</evidence>
<dbReference type="PANTHER" id="PTHR30569">
    <property type="entry name" value="CYTOSINE TRANSPORTER CODB"/>
    <property type="match status" value="1"/>
</dbReference>
<dbReference type="GO" id="GO:0015209">
    <property type="term" value="F:cytosine transmembrane transporter activity"/>
    <property type="evidence" value="ECO:0007669"/>
    <property type="project" value="InterPro"/>
</dbReference>
<feature type="transmembrane region" description="Helical" evidence="7">
    <location>
        <begin position="384"/>
        <end position="404"/>
    </location>
</feature>
<evidence type="ECO:0000256" key="5">
    <source>
        <dbReference type="ARBA" id="ARBA00023136"/>
    </source>
</evidence>
<keyword evidence="3 7" id="KW-0812">Transmembrane</keyword>
<sequence>MTMSSLDLNPELPATTRTSGTRETLEDYTLRYAPLSFRRWGPGVVAVTALGGIAYLADFSIGASIGMAWGTSNAIYSILVAALVIFLTGIPLAITAARYNIDLDLITRSAGFGYFGSVITSIIFAGFTFIFFALEGSIMAQGLLVGLGIPLWMGYLIATLMVLPLVVYGMKALTRLQVWTTPLWLVLMVVPVVWLIVKDPQLVDGFLHFAGKNSASTVDITAIMLGAGVCLSLIMQIGEQIDYLRFMPPKTAENRKSWWLAVFSAGPGWVVLGAIKQIIGAFLGFYLLTRFPAVHNTEPVQQFVSVFDNLVPGWLALTLAVVLVVISQIKINVTNAYSGSLAWTSAWTRTTKRYPGRIIFVVVNLAIALALMEGDMFSALSWILGFYSNFAIAWVVVVATDISFNKGLLKLAPAQPEYRRGMIYNVNPVGVVSFGLAAGLSICAFFGLLGATLAPFSPLIALVVAFVMTPLMGLLTRGRYYIKQVDDGIAEPRYDAAGNASTTVYQCVSCEEEYERPDVMHSHKHQGAICSLCKSME</sequence>
<feature type="transmembrane region" description="Helical" evidence="7">
    <location>
        <begin position="258"/>
        <end position="288"/>
    </location>
</feature>
<evidence type="ECO:0000256" key="6">
    <source>
        <dbReference type="SAM" id="MobiDB-lite"/>
    </source>
</evidence>
<dbReference type="Pfam" id="PF02133">
    <property type="entry name" value="Transp_cyt_pur"/>
    <property type="match status" value="1"/>
</dbReference>
<name>W8UC60_KLEPN</name>